<dbReference type="InterPro" id="IPR023296">
    <property type="entry name" value="Glyco_hydro_beta-prop_sf"/>
</dbReference>
<comment type="caution">
    <text evidence="1">The sequence shown here is derived from an EMBL/GenBank/DDBJ whole genome shotgun (WGS) entry which is preliminary data.</text>
</comment>
<gene>
    <name evidence="1" type="ORF">OCK74_24045</name>
</gene>
<keyword evidence="2" id="KW-1185">Reference proteome</keyword>
<reference evidence="1" key="2">
    <citation type="submission" date="2023-04" db="EMBL/GenBank/DDBJ databases">
        <title>Paracnuella aquatica gen. nov., sp. nov., a member of the family Chitinophagaceae isolated from a hot spring.</title>
        <authorList>
            <person name="Wang C."/>
        </authorList>
    </citation>
    <scope>NUCLEOTIDE SEQUENCE</scope>
    <source>
        <strain evidence="1">LB-8</strain>
    </source>
</reference>
<dbReference type="Gene3D" id="2.115.10.20">
    <property type="entry name" value="Glycosyl hydrolase domain, family 43"/>
    <property type="match status" value="1"/>
</dbReference>
<dbReference type="Proteomes" id="UP001155483">
    <property type="component" value="Unassembled WGS sequence"/>
</dbReference>
<evidence type="ECO:0000313" key="2">
    <source>
        <dbReference type="Proteomes" id="UP001155483"/>
    </source>
</evidence>
<reference evidence="1" key="1">
    <citation type="submission" date="2022-09" db="EMBL/GenBank/DDBJ databases">
        <authorList>
            <person name="Yuan C."/>
            <person name="Ke Z."/>
        </authorList>
    </citation>
    <scope>NUCLEOTIDE SEQUENCE</scope>
    <source>
        <strain evidence="1">LB-8</strain>
    </source>
</reference>
<protein>
    <submittedName>
        <fullName evidence="1">DUF4185 domain-containing protein</fullName>
    </submittedName>
</protein>
<dbReference type="EMBL" id="JAOTIF010000030">
    <property type="protein sequence ID" value="MCU7552212.1"/>
    <property type="molecule type" value="Genomic_DNA"/>
</dbReference>
<proteinExistence type="predicted"/>
<dbReference type="SUPFAM" id="SSF75005">
    <property type="entry name" value="Arabinanase/levansucrase/invertase"/>
    <property type="match status" value="1"/>
</dbReference>
<sequence length="428" mass="47018">MRIVSLFFALVLGFIAALGQNRRVQEAKVWPSQVPANCPIDKSKKLAGLAFTGRYTSYSNADTWYPSWGSDGRLYSPFTDGNVTGLDINGKEVTVKAFSGGKAAVVGHAIITGDDPMHLTITEPGLIAGNPAPYGGRYPCASLYKDGIWYIGTYALNNASYGLNWPICGPFAGFHISKDNGKTWIVSPLSCKPEKGLFPEPTALNGPIKFGVPHVVDFGKNMENTPDGKMYMVAHGSLQKDQEDRKANLSWITGDQIYLCRVTPSPETVNDVKAYEYFGGRTATGNDIWTNDLSQAKPILDWNNTCGGATITYNKPLKKYLMCVTNGGNTQSMYDSYILESNNITGPWKMVTYMKNFGTQAYFLNIPSKFISPDGRSFWLCYSANWENQMGKNYASIPAGGSYSMTLQQVLLLTSKEAAKMPVLEVEK</sequence>
<accession>A0A9X2Y0L9</accession>
<dbReference type="RefSeq" id="WP_279299649.1">
    <property type="nucleotide sequence ID" value="NZ_JAOTIF010000030.1"/>
</dbReference>
<evidence type="ECO:0000313" key="1">
    <source>
        <dbReference type="EMBL" id="MCU7552212.1"/>
    </source>
</evidence>
<organism evidence="1 2">
    <name type="scientific">Paraflavisolibacter caeni</name>
    <dbReference type="NCBI Taxonomy" id="2982496"/>
    <lineage>
        <taxon>Bacteria</taxon>
        <taxon>Pseudomonadati</taxon>
        <taxon>Bacteroidota</taxon>
        <taxon>Chitinophagia</taxon>
        <taxon>Chitinophagales</taxon>
        <taxon>Chitinophagaceae</taxon>
        <taxon>Paraflavisolibacter</taxon>
    </lineage>
</organism>
<name>A0A9X2Y0L9_9BACT</name>
<dbReference type="AlphaFoldDB" id="A0A9X2Y0L9"/>